<dbReference type="AlphaFoldDB" id="A0A803JA16"/>
<accession>A0A803JA16</accession>
<dbReference type="InterPro" id="IPR034743">
    <property type="entry name" value="RH1"/>
</dbReference>
<protein>
    <submittedName>
        <fullName evidence="3">C-Jun-amino-terminal kinase-interacting protein 4</fullName>
    </submittedName>
</protein>
<organism evidence="3">
    <name type="scientific">Xenopus tropicalis</name>
    <name type="common">Western clawed frog</name>
    <name type="synonym">Silurana tropicalis</name>
    <dbReference type="NCBI Taxonomy" id="8364"/>
    <lineage>
        <taxon>Eukaryota</taxon>
        <taxon>Metazoa</taxon>
        <taxon>Chordata</taxon>
        <taxon>Craniata</taxon>
        <taxon>Vertebrata</taxon>
        <taxon>Euteleostomi</taxon>
        <taxon>Amphibia</taxon>
        <taxon>Batrachia</taxon>
        <taxon>Anura</taxon>
        <taxon>Pipoidea</taxon>
        <taxon>Pipidae</taxon>
        <taxon>Xenopodinae</taxon>
        <taxon>Xenopus</taxon>
        <taxon>Silurana</taxon>
    </lineage>
</organism>
<dbReference type="PANTHER" id="PTHR13886">
    <property type="entry name" value="JNK/SAPK-ASSOCIATED PROTEIN"/>
    <property type="match status" value="1"/>
</dbReference>
<dbReference type="Pfam" id="PF09744">
    <property type="entry name" value="RH1"/>
    <property type="match status" value="1"/>
</dbReference>
<keyword evidence="1" id="KW-0175">Coiled coil</keyword>
<feature type="coiled-coil region" evidence="1">
    <location>
        <begin position="59"/>
        <end position="163"/>
    </location>
</feature>
<proteinExistence type="predicted"/>
<dbReference type="PROSITE" id="PS51776">
    <property type="entry name" value="RH1"/>
    <property type="match status" value="1"/>
</dbReference>
<evidence type="ECO:0000313" key="3">
    <source>
        <dbReference type="Ensembl" id="ENSXETP00000104675"/>
    </source>
</evidence>
<dbReference type="Bgee" id="ENSXETG00000040884">
    <property type="expression patterns" value="Expressed in skeletal muscle tissue and 12 other cell types or tissues"/>
</dbReference>
<dbReference type="PANTHER" id="PTHR13886:SF7">
    <property type="entry name" value="C-JUN-AMINO-TERMINAL KINASE-INTERACTING PROTEIN 4-LIKE ISOFORM X1"/>
    <property type="match status" value="1"/>
</dbReference>
<dbReference type="InterPro" id="IPR039911">
    <property type="entry name" value="JIP3/JIP4"/>
</dbReference>
<dbReference type="Ensembl" id="ENSXETT00000118021">
    <property type="protein sequence ID" value="ENSXETP00000104675"/>
    <property type="gene ID" value="ENSXETG00000040884"/>
</dbReference>
<evidence type="ECO:0000256" key="1">
    <source>
        <dbReference type="SAM" id="Coils"/>
    </source>
</evidence>
<feature type="domain" description="RH1" evidence="2">
    <location>
        <begin position="8"/>
        <end position="96"/>
    </location>
</feature>
<evidence type="ECO:0000259" key="2">
    <source>
        <dbReference type="PROSITE" id="PS51776"/>
    </source>
</evidence>
<name>A0A803JA16_XENTR</name>
<sequence>MDDKLEEIFGDDVENRSMEVYDEMVTAMAGSIYSELEKLIGDYGQGAVTGLMPLLVTVLESLEATCAQAREREEQLELVQEDKQRLLIQYERERDGRKRAEERCMEMEDGIEQERKHYKANLLTMEAQTKNMEMKARSYADQIVGLEEQRAQLTKELSSLTQVHTKVMKSYKELRSQRSLSMEAGRLSGRNTPLQGIEKKTLLLDFQEAPLSLESVPDHECPESPNSHTVLYLCQLRVSLVIFMLLCHGSYLAEGSLFPLAIQGRKINCITKVYVLYGHINYISYLISWLVNYKPDSHERCSTLFACLCLVHRNTWCNLSYGTQLHCSI</sequence>
<reference evidence="3" key="2">
    <citation type="submission" date="2021-03" db="UniProtKB">
        <authorList>
            <consortium name="Ensembl"/>
        </authorList>
    </citation>
    <scope>IDENTIFICATION</scope>
</reference>
<dbReference type="InParanoid" id="A0A803JA16"/>
<reference evidence="3" key="1">
    <citation type="journal article" date="2010" name="Science">
        <title>The genome of the Western clawed frog Xenopus tropicalis.</title>
        <authorList>
            <person name="Hellsten U."/>
            <person name="Harland R.M."/>
            <person name="Gilchrist M.J."/>
            <person name="Hendrix D."/>
            <person name="Jurka J."/>
            <person name="Kapitonov V."/>
            <person name="Ovcharenko I."/>
            <person name="Putnam N.H."/>
            <person name="Shu S."/>
            <person name="Taher L."/>
            <person name="Blitz I.L."/>
            <person name="Blumberg B."/>
            <person name="Dichmann D.S."/>
            <person name="Dubchak I."/>
            <person name="Amaya E."/>
            <person name="Detter J.C."/>
            <person name="Fletcher R."/>
            <person name="Gerhard D.S."/>
            <person name="Goodstein D."/>
            <person name="Graves T."/>
            <person name="Grigoriev I.V."/>
            <person name="Grimwood J."/>
            <person name="Kawashima T."/>
            <person name="Lindquist E."/>
            <person name="Lucas S.M."/>
            <person name="Mead P.E."/>
            <person name="Mitros T."/>
            <person name="Ogino H."/>
            <person name="Ohta Y."/>
            <person name="Poliakov A.V."/>
            <person name="Pollet N."/>
            <person name="Robert J."/>
            <person name="Salamov A."/>
            <person name="Sater A.K."/>
            <person name="Schmutz J."/>
            <person name="Terry A."/>
            <person name="Vize P.D."/>
            <person name="Warren W.C."/>
            <person name="Wells D."/>
            <person name="Wills A."/>
            <person name="Wilson R.K."/>
            <person name="Zimmerman L.B."/>
            <person name="Zorn A.M."/>
            <person name="Grainger R."/>
            <person name="Grammer T."/>
            <person name="Khokha M.K."/>
            <person name="Richardson P.M."/>
            <person name="Rokhsar D.S."/>
        </authorList>
    </citation>
    <scope>NUCLEOTIDE SEQUENCE [LARGE SCALE GENOMIC DNA]</scope>
    <source>
        <strain evidence="3">Nigerian</strain>
    </source>
</reference>
<gene>
    <name evidence="3" type="primary">LOC100493724</name>
</gene>
<dbReference type="GO" id="GO:0005078">
    <property type="term" value="F:MAP-kinase scaffold activity"/>
    <property type="evidence" value="ECO:0007669"/>
    <property type="project" value="InterPro"/>
</dbReference>
<dbReference type="Gene3D" id="1.20.58.1770">
    <property type="match status" value="1"/>
</dbReference>
<dbReference type="GeneTree" id="ENSGT00940000153496"/>